<dbReference type="SMART" id="SM00862">
    <property type="entry name" value="Trans_reg_C"/>
    <property type="match status" value="1"/>
</dbReference>
<keyword evidence="4" id="KW-0804">Transcription</keyword>
<dbReference type="SUPFAM" id="SSF52540">
    <property type="entry name" value="P-loop containing nucleoside triphosphate hydrolases"/>
    <property type="match status" value="1"/>
</dbReference>
<gene>
    <name evidence="8" type="ORF">V5R04_01340</name>
</gene>
<organism evidence="8">
    <name type="scientific">Jonesiaceae bacterium BS-20</name>
    <dbReference type="NCBI Taxonomy" id="3120821"/>
    <lineage>
        <taxon>Bacteria</taxon>
        <taxon>Bacillati</taxon>
        <taxon>Actinomycetota</taxon>
        <taxon>Actinomycetes</taxon>
        <taxon>Micrococcales</taxon>
        <taxon>Jonesiaceae</taxon>
    </lineage>
</organism>
<evidence type="ECO:0000256" key="3">
    <source>
        <dbReference type="ARBA" id="ARBA00023125"/>
    </source>
</evidence>
<dbReference type="Pfam" id="PF03704">
    <property type="entry name" value="BTAD"/>
    <property type="match status" value="1"/>
</dbReference>
<dbReference type="Gene3D" id="3.40.50.300">
    <property type="entry name" value="P-loop containing nucleotide triphosphate hydrolases"/>
    <property type="match status" value="1"/>
</dbReference>
<dbReference type="SUPFAM" id="SSF48452">
    <property type="entry name" value="TPR-like"/>
    <property type="match status" value="1"/>
</dbReference>
<evidence type="ECO:0000313" key="8">
    <source>
        <dbReference type="EMBL" id="XBH21899.1"/>
    </source>
</evidence>
<keyword evidence="2" id="KW-0805">Transcription regulation</keyword>
<dbReference type="CDD" id="cd15831">
    <property type="entry name" value="BTAD"/>
    <property type="match status" value="1"/>
</dbReference>
<dbReference type="InterPro" id="IPR003593">
    <property type="entry name" value="AAA+_ATPase"/>
</dbReference>
<dbReference type="InterPro" id="IPR005158">
    <property type="entry name" value="BTAD"/>
</dbReference>
<dbReference type="AlphaFoldDB" id="A0AAU7DW06"/>
<feature type="domain" description="Bacterial transcriptional activator" evidence="7">
    <location>
        <begin position="99"/>
        <end position="244"/>
    </location>
</feature>
<protein>
    <submittedName>
        <fullName evidence="8">Transcriptional regulator</fullName>
    </submittedName>
</protein>
<dbReference type="Gene3D" id="1.25.40.10">
    <property type="entry name" value="Tetratricopeptide repeat domain"/>
    <property type="match status" value="1"/>
</dbReference>
<dbReference type="GO" id="GO:0003677">
    <property type="term" value="F:DNA binding"/>
    <property type="evidence" value="ECO:0007669"/>
    <property type="project" value="UniProtKB-KW"/>
</dbReference>
<dbReference type="InterPro" id="IPR036388">
    <property type="entry name" value="WH-like_DNA-bd_sf"/>
</dbReference>
<dbReference type="InterPro" id="IPR016032">
    <property type="entry name" value="Sig_transdc_resp-reg_C-effctor"/>
</dbReference>
<dbReference type="CDD" id="cd00009">
    <property type="entry name" value="AAA"/>
    <property type="match status" value="1"/>
</dbReference>
<dbReference type="Gene3D" id="1.10.10.10">
    <property type="entry name" value="Winged helix-like DNA-binding domain superfamily/Winged helix DNA-binding domain"/>
    <property type="match status" value="1"/>
</dbReference>
<dbReference type="InterPro" id="IPR051677">
    <property type="entry name" value="AfsR-DnrI-RedD_regulator"/>
</dbReference>
<dbReference type="InterPro" id="IPR027417">
    <property type="entry name" value="P-loop_NTPase"/>
</dbReference>
<feature type="domain" description="AAA+ ATPase" evidence="5">
    <location>
        <begin position="291"/>
        <end position="435"/>
    </location>
</feature>
<sequence length="1076" mass="116104">MGLMAVPDVFVLGPVALSNDGHDHPVRGAKQQALLAMLVVARGQPLGAEQVIATLWDKRRPRDPAHALQAQISRLRSTLPIEIEFTNGGYRIDPATFRTDATRFERLYEQSRWLLTDGDLSQASECLHEALGLWRGNSFEGMHSIAALQIESVRLTKLRAAALADRIDVDLALGRNTAVVPELHALVEEQPFLERHWGQLMAALYTSGNTHEALETFSRARQTLVEHLGVEPNGELSRLHLQILREEPPEALLRLPTVATARSNPHSSPLDMATLSVTSNSSSTLLTLLGEKRALILTGPAGIGKTHLMRTIAATLENQHQLAPLLTASPLSKTIPLGAFLGTDGSIPKDRLAPAALIDFFTRQRSQAVLLIDNADQLDDTSLFILISLIRTSGLQAVITTRDLNSAPEEIKALYDSGELNHVAVDGLTDADVDELAMHMVGGPLTPDTRPRILEITNGNPLHLREIITGSLREGRLARTVHGWELQGEPTPTPRLAHLVGKRFDGLSDAVIEAATAVAIAGEYPASALEESTRRALARANVLEFTDQEWVRLVHPLDAEIMRSRCSASLWHEISREVLQVLRGRGQERPEARRRAHVLALDLDEEIDTEATVALAEHALGSFDERLALRAAEAVVARTPGSVNGHRIAAQAASVMGMALRADEHFDRARKNAVSGAERTAVALARGRHLGLIQHDATGALKIINEALEEVESPSEVAHLQRARMRWAAVAGQGGELASVPTEASDAATALGMITVGMSGVITGPLKEAQRVLLRLRATPNCVIELVPGGAALIELTEIMALSNTGDVTATRRRLEAIITAVTEHAPETLGMWEYALGFSQLLSGDIARAYEIGQSAAAHLAWRDAAGLLPAARALAAAAAQATGRTTDARKLFDAVPASAVHDPKVVMLRAWADAWQAKTEQRDEDAAQTLVKAAQWLLAAQHNFFAGMLAHCAARIGGARIGRADRGEQLSKAVAVLREAEAVAGGGLLDIFLRHGEAVLVGDHSALDLIARDARELGMTNTATDIWLSLLRTTDDVFLSPAKERHLRSLIGRMRGEVPTMTLWTATPSGLQAI</sequence>
<evidence type="ECO:0000256" key="1">
    <source>
        <dbReference type="ARBA" id="ARBA00005820"/>
    </source>
</evidence>
<dbReference type="EMBL" id="CP146203">
    <property type="protein sequence ID" value="XBH21899.1"/>
    <property type="molecule type" value="Genomic_DNA"/>
</dbReference>
<dbReference type="SMART" id="SM00382">
    <property type="entry name" value="AAA"/>
    <property type="match status" value="1"/>
</dbReference>
<accession>A0AAU7DW06</accession>
<dbReference type="InterPro" id="IPR011990">
    <property type="entry name" value="TPR-like_helical_dom_sf"/>
</dbReference>
<evidence type="ECO:0000259" key="5">
    <source>
        <dbReference type="SMART" id="SM00382"/>
    </source>
</evidence>
<dbReference type="GO" id="GO:0000160">
    <property type="term" value="P:phosphorelay signal transduction system"/>
    <property type="evidence" value="ECO:0007669"/>
    <property type="project" value="InterPro"/>
</dbReference>
<dbReference type="Pfam" id="PF05729">
    <property type="entry name" value="NACHT"/>
    <property type="match status" value="1"/>
</dbReference>
<evidence type="ECO:0000256" key="4">
    <source>
        <dbReference type="ARBA" id="ARBA00023163"/>
    </source>
</evidence>
<keyword evidence="3" id="KW-0238">DNA-binding</keyword>
<dbReference type="SUPFAM" id="SSF46894">
    <property type="entry name" value="C-terminal effector domain of the bipartite response regulators"/>
    <property type="match status" value="1"/>
</dbReference>
<dbReference type="InterPro" id="IPR001867">
    <property type="entry name" value="OmpR/PhoB-type_DNA-bd"/>
</dbReference>
<dbReference type="InterPro" id="IPR007111">
    <property type="entry name" value="NACHT_NTPase"/>
</dbReference>
<dbReference type="PANTHER" id="PTHR35807:SF1">
    <property type="entry name" value="TRANSCRIPTIONAL REGULATOR REDD"/>
    <property type="match status" value="1"/>
</dbReference>
<dbReference type="SMART" id="SM01043">
    <property type="entry name" value="BTAD"/>
    <property type="match status" value="1"/>
</dbReference>
<evidence type="ECO:0000259" key="6">
    <source>
        <dbReference type="SMART" id="SM00862"/>
    </source>
</evidence>
<dbReference type="GO" id="GO:0006355">
    <property type="term" value="P:regulation of DNA-templated transcription"/>
    <property type="evidence" value="ECO:0007669"/>
    <property type="project" value="InterPro"/>
</dbReference>
<feature type="domain" description="OmpR/PhoB-type" evidence="6">
    <location>
        <begin position="23"/>
        <end position="92"/>
    </location>
</feature>
<reference evidence="8" key="1">
    <citation type="submission" date="2024-02" db="EMBL/GenBank/DDBJ databases">
        <title>Tomenella chthoni gen. nov. sp. nov., a member of the family Jonesiaceae isolated from bat guano.</title>
        <authorList>
            <person name="Miller S.L."/>
            <person name="King J."/>
            <person name="Sankaranarayanan K."/>
            <person name="Lawson P.A."/>
        </authorList>
    </citation>
    <scope>NUCLEOTIDE SEQUENCE</scope>
    <source>
        <strain evidence="8">BS-20</strain>
    </source>
</reference>
<dbReference type="PANTHER" id="PTHR35807">
    <property type="entry name" value="TRANSCRIPTIONAL REGULATOR REDD-RELATED"/>
    <property type="match status" value="1"/>
</dbReference>
<evidence type="ECO:0000259" key="7">
    <source>
        <dbReference type="SMART" id="SM01043"/>
    </source>
</evidence>
<comment type="similarity">
    <text evidence="1">Belongs to the AfsR/DnrI/RedD regulatory family.</text>
</comment>
<proteinExistence type="inferred from homology"/>
<name>A0AAU7DW06_9MICO</name>
<evidence type="ECO:0000256" key="2">
    <source>
        <dbReference type="ARBA" id="ARBA00023015"/>
    </source>
</evidence>